<dbReference type="eggNOG" id="ENOG502Z9N7">
    <property type="taxonomic scope" value="Bacteria"/>
</dbReference>
<comment type="similarity">
    <text evidence="2">Belongs to the GerABKC lipoprotein family.</text>
</comment>
<feature type="domain" description="Spore germination protein N-terminal" evidence="9">
    <location>
        <begin position="23"/>
        <end position="196"/>
    </location>
</feature>
<gene>
    <name evidence="10" type="ORF">JCM9157_1443</name>
</gene>
<evidence type="ECO:0000313" key="10">
    <source>
        <dbReference type="EMBL" id="GAE34390.1"/>
    </source>
</evidence>
<dbReference type="Gene3D" id="3.30.300.210">
    <property type="entry name" value="Nutrient germinant receptor protein C, domain 3"/>
    <property type="match status" value="1"/>
</dbReference>
<dbReference type="GO" id="GO:0009847">
    <property type="term" value="P:spore germination"/>
    <property type="evidence" value="ECO:0007669"/>
    <property type="project" value="InterPro"/>
</dbReference>
<dbReference type="InterPro" id="IPR046953">
    <property type="entry name" value="Spore_GerAC-like_C"/>
</dbReference>
<keyword evidence="3" id="KW-0309">Germination</keyword>
<dbReference type="NCBIfam" id="TIGR02887">
    <property type="entry name" value="spore_ger_x_C"/>
    <property type="match status" value="1"/>
</dbReference>
<keyword evidence="11" id="KW-1185">Reference proteome</keyword>
<keyword evidence="6" id="KW-0564">Palmitate</keyword>
<dbReference type="STRING" id="1236973.JCM9157_1443"/>
<reference evidence="10 11" key="1">
    <citation type="journal article" date="2014" name="Genome Announc.">
        <title>Draft Genome Sequences of Three Alkaliphilic Bacillus Strains, Bacillus wakoensis JCM 9140T, Bacillus akibai JCM 9157T, and Bacillus hemicellulosilyticus JCM 9152T.</title>
        <authorList>
            <person name="Yuki M."/>
            <person name="Oshima K."/>
            <person name="Suda W."/>
            <person name="Oshida Y."/>
            <person name="Kitamura K."/>
            <person name="Iida T."/>
            <person name="Hattori M."/>
            <person name="Ohkuma M."/>
        </authorList>
    </citation>
    <scope>NUCLEOTIDE SEQUENCE [LARGE SCALE GENOMIC DNA]</scope>
    <source>
        <strain evidence="10 11">JCM 9157</strain>
    </source>
</reference>
<evidence type="ECO:0000256" key="7">
    <source>
        <dbReference type="ARBA" id="ARBA00023288"/>
    </source>
</evidence>
<dbReference type="PANTHER" id="PTHR35789">
    <property type="entry name" value="SPORE GERMINATION PROTEIN B3"/>
    <property type="match status" value="1"/>
</dbReference>
<organism evidence="10 11">
    <name type="scientific">Halalkalibacter akibai (strain ATCC 43226 / DSM 21942 / CIP 109018 / JCM 9157 / 1139)</name>
    <name type="common">Bacillus akibai</name>
    <dbReference type="NCBI Taxonomy" id="1236973"/>
    <lineage>
        <taxon>Bacteria</taxon>
        <taxon>Bacillati</taxon>
        <taxon>Bacillota</taxon>
        <taxon>Bacilli</taxon>
        <taxon>Bacillales</taxon>
        <taxon>Bacillaceae</taxon>
        <taxon>Halalkalibacter</taxon>
    </lineage>
</organism>
<dbReference type="GO" id="GO:0016020">
    <property type="term" value="C:membrane"/>
    <property type="evidence" value="ECO:0007669"/>
    <property type="project" value="UniProtKB-SubCell"/>
</dbReference>
<proteinExistence type="inferred from homology"/>
<dbReference type="Proteomes" id="UP000018896">
    <property type="component" value="Unassembled WGS sequence"/>
</dbReference>
<keyword evidence="7" id="KW-0449">Lipoprotein</keyword>
<dbReference type="InterPro" id="IPR038501">
    <property type="entry name" value="Spore_GerAC_C_sf"/>
</dbReference>
<accession>W4QQK6</accession>
<dbReference type="InterPro" id="IPR008844">
    <property type="entry name" value="Spore_GerAC-like"/>
</dbReference>
<evidence type="ECO:0000256" key="2">
    <source>
        <dbReference type="ARBA" id="ARBA00007886"/>
    </source>
</evidence>
<dbReference type="PANTHER" id="PTHR35789:SF1">
    <property type="entry name" value="SPORE GERMINATION PROTEIN B3"/>
    <property type="match status" value="1"/>
</dbReference>
<name>W4QQK6_HALA3</name>
<dbReference type="InterPro" id="IPR057336">
    <property type="entry name" value="GerAC_N"/>
</dbReference>
<feature type="domain" description="Spore germination GerAC-like C-terminal" evidence="8">
    <location>
        <begin position="216"/>
        <end position="379"/>
    </location>
</feature>
<evidence type="ECO:0000259" key="9">
    <source>
        <dbReference type="Pfam" id="PF25198"/>
    </source>
</evidence>
<dbReference type="EMBL" id="BAUV01000007">
    <property type="protein sequence ID" value="GAE34390.1"/>
    <property type="molecule type" value="Genomic_DNA"/>
</dbReference>
<sequence>MRGKIKVILCLLVIIFPLLGCWDRLEINDIAIVTGTSFDLLDDKQYKVAIQAPLPGEMGGAGSHGGGGGTSGGATYYLDAGIGHNVRQANEDLQKRMSRQLMFGHRRVSIIGEDLAKEGIRKILDVLTRTREARLRTQLFITEGNAIDILSSQPQLENLSAEAIREIGVAGYELTLRDFLLDYQKEGDDPLLPVLTLKENISPDPELVSNQVEISKMAIFKEDKLQFFTDEDQTSGIQWILGRKHGQSYTIEYDEGAHISFRIVEQTCDIKHSIKNGKPVYTFQIKLISNLLENETDLNLEETQVYDEINEKLKNKIVKEIEAIMDETLSKGIDTFGFGSLLHRKERKLWNDEFKESWREQLENIEYEININSKIVLTGLVTEGIGIGE</sequence>
<protein>
    <submittedName>
        <fullName evidence="10">Spore germination protein GerKC</fullName>
    </submittedName>
</protein>
<evidence type="ECO:0000256" key="6">
    <source>
        <dbReference type="ARBA" id="ARBA00023139"/>
    </source>
</evidence>
<evidence type="ECO:0000256" key="5">
    <source>
        <dbReference type="ARBA" id="ARBA00023136"/>
    </source>
</evidence>
<evidence type="ECO:0000256" key="1">
    <source>
        <dbReference type="ARBA" id="ARBA00004635"/>
    </source>
</evidence>
<evidence type="ECO:0000313" key="11">
    <source>
        <dbReference type="Proteomes" id="UP000018896"/>
    </source>
</evidence>
<comment type="subcellular location">
    <subcellularLocation>
        <location evidence="1">Membrane</location>
        <topology evidence="1">Lipid-anchor</topology>
    </subcellularLocation>
</comment>
<keyword evidence="5" id="KW-0472">Membrane</keyword>
<keyword evidence="4" id="KW-0732">Signal</keyword>
<dbReference type="AlphaFoldDB" id="W4QQK6"/>
<evidence type="ECO:0000256" key="4">
    <source>
        <dbReference type="ARBA" id="ARBA00022729"/>
    </source>
</evidence>
<evidence type="ECO:0000256" key="3">
    <source>
        <dbReference type="ARBA" id="ARBA00022544"/>
    </source>
</evidence>
<dbReference type="OrthoDB" id="9816067at2"/>
<dbReference type="Pfam" id="PF25198">
    <property type="entry name" value="Spore_GerAC_N"/>
    <property type="match status" value="1"/>
</dbReference>
<dbReference type="RefSeq" id="WP_035663226.1">
    <property type="nucleotide sequence ID" value="NZ_BAUV01000007.1"/>
</dbReference>
<dbReference type="Pfam" id="PF05504">
    <property type="entry name" value="Spore_GerAC"/>
    <property type="match status" value="1"/>
</dbReference>
<evidence type="ECO:0000259" key="8">
    <source>
        <dbReference type="Pfam" id="PF05504"/>
    </source>
</evidence>
<comment type="caution">
    <text evidence="10">The sequence shown here is derived from an EMBL/GenBank/DDBJ whole genome shotgun (WGS) entry which is preliminary data.</text>
</comment>